<proteinExistence type="predicted"/>
<dbReference type="EMBL" id="LUTU01000017">
    <property type="protein sequence ID" value="OAJ66328.1"/>
    <property type="molecule type" value="Genomic_DNA"/>
</dbReference>
<gene>
    <name evidence="2" type="ORF">A0123_03005</name>
</gene>
<evidence type="ECO:0000313" key="3">
    <source>
        <dbReference type="Proteomes" id="UP000077786"/>
    </source>
</evidence>
<dbReference type="PATRIC" id="fig|38307.3.peg.3145"/>
<dbReference type="RefSeq" id="WP_064275439.1">
    <property type="nucleotide sequence ID" value="NZ_LUTU01000017.1"/>
</dbReference>
<comment type="caution">
    <text evidence="2">The sequence shown here is derived from an EMBL/GenBank/DDBJ whole genome shotgun (WGS) entry which is preliminary data.</text>
</comment>
<organism evidence="2 3">
    <name type="scientific">Gluconobacter cerinus</name>
    <dbReference type="NCBI Taxonomy" id="38307"/>
    <lineage>
        <taxon>Bacteria</taxon>
        <taxon>Pseudomonadati</taxon>
        <taxon>Pseudomonadota</taxon>
        <taxon>Alphaproteobacteria</taxon>
        <taxon>Acetobacterales</taxon>
        <taxon>Acetobacteraceae</taxon>
        <taxon>Gluconobacter</taxon>
    </lineage>
</organism>
<sequence length="65" mass="7750">MKLQYFHLAYAAAALIVLYVMEPMGLFVLCFDVMRGVFRRCIENVSLLRRHVRERHTGEENVWSY</sequence>
<reference evidence="2 3" key="1">
    <citation type="submission" date="2016-03" db="EMBL/GenBank/DDBJ databases">
        <title>Draft genome sequence of Gluconobacter cerinus strain CECT 9110.</title>
        <authorList>
            <person name="Sainz F."/>
            <person name="Mas A."/>
            <person name="Torija M.J."/>
        </authorList>
    </citation>
    <scope>NUCLEOTIDE SEQUENCE [LARGE SCALE GENOMIC DNA]</scope>
    <source>
        <strain evidence="2 3">CECT 9110</strain>
    </source>
</reference>
<protein>
    <submittedName>
        <fullName evidence="2">Uncharacterized protein</fullName>
    </submittedName>
</protein>
<feature type="transmembrane region" description="Helical" evidence="1">
    <location>
        <begin position="6"/>
        <end position="31"/>
    </location>
</feature>
<evidence type="ECO:0000256" key="1">
    <source>
        <dbReference type="SAM" id="Phobius"/>
    </source>
</evidence>
<keyword evidence="1" id="KW-0472">Membrane</keyword>
<accession>A0A1B6VGY8</accession>
<dbReference type="Proteomes" id="UP000077786">
    <property type="component" value="Unassembled WGS sequence"/>
</dbReference>
<evidence type="ECO:0000313" key="2">
    <source>
        <dbReference type="EMBL" id="OAJ66328.1"/>
    </source>
</evidence>
<dbReference type="AlphaFoldDB" id="A0A1B6VGY8"/>
<keyword evidence="1" id="KW-1133">Transmembrane helix</keyword>
<keyword evidence="1" id="KW-0812">Transmembrane</keyword>
<name>A0A1B6VGY8_9PROT</name>